<comment type="caution">
    <text evidence="1">The sequence shown here is derived from an EMBL/GenBank/DDBJ whole genome shotgun (WGS) entry which is preliminary data.</text>
</comment>
<dbReference type="GO" id="GO:0016603">
    <property type="term" value="F:glutaminyl-peptide cyclotransferase activity"/>
    <property type="evidence" value="ECO:0007669"/>
    <property type="project" value="InterPro"/>
</dbReference>
<dbReference type="InterPro" id="IPR007788">
    <property type="entry name" value="QCT"/>
</dbReference>
<dbReference type="Pfam" id="PF05096">
    <property type="entry name" value="Glu_cyclase_2"/>
    <property type="match status" value="1"/>
</dbReference>
<proteinExistence type="predicted"/>
<keyword evidence="1" id="KW-0808">Transferase</keyword>
<name>A0A4R0NTH7_9SPHI</name>
<dbReference type="EMBL" id="SJSL01000001">
    <property type="protein sequence ID" value="TCD03428.1"/>
    <property type="molecule type" value="Genomic_DNA"/>
</dbReference>
<dbReference type="AlphaFoldDB" id="A0A4R0NTH7"/>
<evidence type="ECO:0000313" key="2">
    <source>
        <dbReference type="Proteomes" id="UP000293347"/>
    </source>
</evidence>
<reference evidence="1 2" key="1">
    <citation type="submission" date="2019-02" db="EMBL/GenBank/DDBJ databases">
        <title>Pedobacter sp. RP-1-14 sp. nov., isolated from Arctic soil.</title>
        <authorList>
            <person name="Dahal R.H."/>
        </authorList>
    </citation>
    <scope>NUCLEOTIDE SEQUENCE [LARGE SCALE GENOMIC DNA]</scope>
    <source>
        <strain evidence="1 2">RP-1-14</strain>
    </source>
</reference>
<sequence>MHSGPVKNILKSASLLCLVIGILTMTSCNETVVTSAVSFKYPEQGQTFGLGDDVKVELDLPKGEVITSATYLLDGKTIETKNNAEPLILKTAGLAVGYKIITAITDNGSKKDTATINIVLNSGMKPLQLSYKVVNVLPHDTSSYTQGLEYHNGRFLESTGLEGQSTLRWVEPASGKTLQRMDLDKQYFGEGATLVGDKVVMLTWKGNMGFVYDAKTLDQLSTFPYQNSREGWGLCYDGSQLIKSDGTNRLYFLNKESFKEESAIDVYDNKGPVDSINELEFINGKIYANIYTSDIIVVIDPKSGIVEKHIDLSGLLDKGYKKVPRDANIDVLNGIAWDKQGKRLFVTGKRWPKLFEITLVPQ</sequence>
<dbReference type="PANTHER" id="PTHR31270">
    <property type="entry name" value="GLUTAMINYL-PEPTIDE CYCLOTRANSFERASE"/>
    <property type="match status" value="1"/>
</dbReference>
<dbReference type="Proteomes" id="UP000293347">
    <property type="component" value="Unassembled WGS sequence"/>
</dbReference>
<dbReference type="Gene3D" id="2.130.10.10">
    <property type="entry name" value="YVTN repeat-like/Quinoprotein amine dehydrogenase"/>
    <property type="match status" value="1"/>
</dbReference>
<dbReference type="PROSITE" id="PS51257">
    <property type="entry name" value="PROKAR_LIPOPROTEIN"/>
    <property type="match status" value="1"/>
</dbReference>
<dbReference type="InterPro" id="IPR015943">
    <property type="entry name" value="WD40/YVTN_repeat-like_dom_sf"/>
</dbReference>
<dbReference type="PANTHER" id="PTHR31270:SF1">
    <property type="entry name" value="GLUTAMINYL-PEPTIDE CYCLOTRANSFERASE"/>
    <property type="match status" value="1"/>
</dbReference>
<dbReference type="InterPro" id="IPR011044">
    <property type="entry name" value="Quino_amine_DH_bsu"/>
</dbReference>
<protein>
    <submittedName>
        <fullName evidence="1">Glutaminyl-peptide cyclotransferase</fullName>
    </submittedName>
</protein>
<dbReference type="SUPFAM" id="SSF50969">
    <property type="entry name" value="YVTN repeat-like/Quinoprotein amine dehydrogenase"/>
    <property type="match status" value="1"/>
</dbReference>
<keyword evidence="2" id="KW-1185">Reference proteome</keyword>
<organism evidence="1 2">
    <name type="scientific">Pedobacter psychroterrae</name>
    <dbReference type="NCBI Taxonomy" id="2530453"/>
    <lineage>
        <taxon>Bacteria</taxon>
        <taxon>Pseudomonadati</taxon>
        <taxon>Bacteroidota</taxon>
        <taxon>Sphingobacteriia</taxon>
        <taxon>Sphingobacteriales</taxon>
        <taxon>Sphingobacteriaceae</taxon>
        <taxon>Pedobacter</taxon>
    </lineage>
</organism>
<accession>A0A4R0NTH7</accession>
<gene>
    <name evidence="1" type="ORF">EZ437_05505</name>
</gene>
<evidence type="ECO:0000313" key="1">
    <source>
        <dbReference type="EMBL" id="TCD03428.1"/>
    </source>
</evidence>
<dbReference type="OrthoDB" id="9783700at2"/>